<protein>
    <submittedName>
        <fullName evidence="2">Uncharacterized protein</fullName>
    </submittedName>
</protein>
<dbReference type="EMBL" id="BTGU01001604">
    <property type="protein sequence ID" value="GMN26197.1"/>
    <property type="molecule type" value="Genomic_DNA"/>
</dbReference>
<comment type="caution">
    <text evidence="2">The sequence shown here is derived from an EMBL/GenBank/DDBJ whole genome shotgun (WGS) entry which is preliminary data.</text>
</comment>
<reference evidence="2" key="1">
    <citation type="submission" date="2023-07" db="EMBL/GenBank/DDBJ databases">
        <title>draft genome sequence of fig (Ficus carica).</title>
        <authorList>
            <person name="Takahashi T."/>
            <person name="Nishimura K."/>
        </authorList>
    </citation>
    <scope>NUCLEOTIDE SEQUENCE</scope>
</reference>
<sequence>MPLLQEAELRRHLIFIIDDLRFFLLPFASLDSEGVATSVLTGTSTVSDTADKDHGVKYDMICDMQSLRYDYDLCMSDITKHVHQFLIIVCVADIIVVLAERKLTSYVYAVDVIVSAATDTRALRRRSRHCRVKEHPLQTYCRLQINKKSHGLKSNWGNSGAPIEEADEVTLATIRR</sequence>
<accession>A0AA87ZH28</accession>
<dbReference type="AlphaFoldDB" id="A0AA87ZH28"/>
<name>A0AA87ZH28_FICCA</name>
<dbReference type="Proteomes" id="UP001187192">
    <property type="component" value="Unassembled WGS sequence"/>
</dbReference>
<dbReference type="EMBL" id="BTGU01001605">
    <property type="protein sequence ID" value="GMN26218.1"/>
    <property type="molecule type" value="Genomic_DNA"/>
</dbReference>
<evidence type="ECO:0000313" key="1">
    <source>
        <dbReference type="EMBL" id="GMN26197.1"/>
    </source>
</evidence>
<gene>
    <name evidence="1" type="ORF">TIFTF001_040817</name>
    <name evidence="2" type="ORF">TIFTF001_040819</name>
</gene>
<organism evidence="2 3">
    <name type="scientific">Ficus carica</name>
    <name type="common">Common fig</name>
    <dbReference type="NCBI Taxonomy" id="3494"/>
    <lineage>
        <taxon>Eukaryota</taxon>
        <taxon>Viridiplantae</taxon>
        <taxon>Streptophyta</taxon>
        <taxon>Embryophyta</taxon>
        <taxon>Tracheophyta</taxon>
        <taxon>Spermatophyta</taxon>
        <taxon>Magnoliopsida</taxon>
        <taxon>eudicotyledons</taxon>
        <taxon>Gunneridae</taxon>
        <taxon>Pentapetalae</taxon>
        <taxon>rosids</taxon>
        <taxon>fabids</taxon>
        <taxon>Rosales</taxon>
        <taxon>Moraceae</taxon>
        <taxon>Ficeae</taxon>
        <taxon>Ficus</taxon>
    </lineage>
</organism>
<evidence type="ECO:0000313" key="3">
    <source>
        <dbReference type="Proteomes" id="UP001187192"/>
    </source>
</evidence>
<evidence type="ECO:0000313" key="2">
    <source>
        <dbReference type="EMBL" id="GMN26218.1"/>
    </source>
</evidence>
<keyword evidence="3" id="KW-1185">Reference proteome</keyword>
<proteinExistence type="predicted"/>